<feature type="compositionally biased region" description="Basic residues" evidence="1">
    <location>
        <begin position="276"/>
        <end position="285"/>
    </location>
</feature>
<feature type="region of interest" description="Disordered" evidence="1">
    <location>
        <begin position="1"/>
        <end position="323"/>
    </location>
</feature>
<gene>
    <name evidence="2" type="ORF">AVDCRST_MAG76-507</name>
</gene>
<dbReference type="EC" id="2.5.1.11" evidence="2"/>
<feature type="compositionally biased region" description="Basic residues" evidence="1">
    <location>
        <begin position="1"/>
        <end position="37"/>
    </location>
</feature>
<keyword evidence="2" id="KW-0808">Transferase</keyword>
<dbReference type="AlphaFoldDB" id="A0A6J4HD64"/>
<accession>A0A6J4HD64</accession>
<protein>
    <submittedName>
        <fullName evidence="2">Solanesyl diphosphate synthase</fullName>
        <ecNumber evidence="2">2.5.1.11</ecNumber>
    </submittedName>
</protein>
<feature type="compositionally biased region" description="Basic and acidic residues" evidence="1">
    <location>
        <begin position="187"/>
        <end position="201"/>
    </location>
</feature>
<evidence type="ECO:0000256" key="1">
    <source>
        <dbReference type="SAM" id="MobiDB-lite"/>
    </source>
</evidence>
<feature type="compositionally biased region" description="Basic and acidic residues" evidence="1">
    <location>
        <begin position="111"/>
        <end position="127"/>
    </location>
</feature>
<feature type="compositionally biased region" description="Basic and acidic residues" evidence="1">
    <location>
        <begin position="167"/>
        <end position="176"/>
    </location>
</feature>
<feature type="compositionally biased region" description="Basic residues" evidence="1">
    <location>
        <begin position="238"/>
        <end position="253"/>
    </location>
</feature>
<organism evidence="2">
    <name type="scientific">uncultured Acidimicrobiales bacterium</name>
    <dbReference type="NCBI Taxonomy" id="310071"/>
    <lineage>
        <taxon>Bacteria</taxon>
        <taxon>Bacillati</taxon>
        <taxon>Actinomycetota</taxon>
        <taxon>Acidimicrobiia</taxon>
        <taxon>Acidimicrobiales</taxon>
        <taxon>environmental samples</taxon>
    </lineage>
</organism>
<feature type="compositionally biased region" description="Basic residues" evidence="1">
    <location>
        <begin position="84"/>
        <end position="97"/>
    </location>
</feature>
<feature type="non-terminal residue" evidence="2">
    <location>
        <position position="323"/>
    </location>
</feature>
<dbReference type="GO" id="GO:0016740">
    <property type="term" value="F:transferase activity"/>
    <property type="evidence" value="ECO:0007669"/>
    <property type="project" value="UniProtKB-KW"/>
</dbReference>
<name>A0A6J4HD64_9ACTN</name>
<feature type="compositionally biased region" description="Gly residues" evidence="1">
    <location>
        <begin position="219"/>
        <end position="237"/>
    </location>
</feature>
<dbReference type="EMBL" id="CADCSZ010000033">
    <property type="protein sequence ID" value="CAA9218848.1"/>
    <property type="molecule type" value="Genomic_DNA"/>
</dbReference>
<reference evidence="2" key="1">
    <citation type="submission" date="2020-02" db="EMBL/GenBank/DDBJ databases">
        <authorList>
            <person name="Meier V. D."/>
        </authorList>
    </citation>
    <scope>NUCLEOTIDE SEQUENCE</scope>
    <source>
        <strain evidence="2">AVDCRST_MAG76</strain>
    </source>
</reference>
<feature type="compositionally biased region" description="Basic residues" evidence="1">
    <location>
        <begin position="54"/>
        <end position="74"/>
    </location>
</feature>
<proteinExistence type="predicted"/>
<feature type="non-terminal residue" evidence="2">
    <location>
        <position position="1"/>
    </location>
</feature>
<sequence>ERRRALGPSRSRRGPRPGRRRPACCCGHRGRLPRRGRGPPDPGRRQALPARSGPGRRRGVRLGGHRGGRPGRSRVRADAPRVAVPRRRDGRCRHPPRRALGQRQVGQPGGDRGRRLPPREGVGDRHRPGGRGVKGAGPHPGAHVRGPGPRAADGLFGATHRGPVPAVDRREDRCPDVSRLPHRRPGLRGDCRAGGRSDGFRRRLRLGIPGVRRHRRPGAHGGAAGQAGGPRPGGGRLHPGRAARPGRRRRGTRAARPAGRPNRQRRPRQGPEPGPLHRRCRRGGRLRPSAGRPGGGVPRDASRGAGARGAGHPRPPPPRRGRV</sequence>
<evidence type="ECO:0000313" key="2">
    <source>
        <dbReference type="EMBL" id="CAA9218848.1"/>
    </source>
</evidence>